<feature type="compositionally biased region" description="Polar residues" evidence="2">
    <location>
        <begin position="562"/>
        <end position="572"/>
    </location>
</feature>
<feature type="region of interest" description="Disordered" evidence="2">
    <location>
        <begin position="1"/>
        <end position="33"/>
    </location>
</feature>
<dbReference type="PANTHER" id="PTHR22922:SF19">
    <property type="entry name" value="CAPRIN HOMOLOG"/>
    <property type="match status" value="1"/>
</dbReference>
<feature type="region of interest" description="Disordered" evidence="2">
    <location>
        <begin position="893"/>
        <end position="1017"/>
    </location>
</feature>
<feature type="compositionally biased region" description="Acidic residues" evidence="2">
    <location>
        <begin position="290"/>
        <end position="305"/>
    </location>
</feature>
<evidence type="ECO:0000256" key="1">
    <source>
        <dbReference type="ARBA" id="ARBA00007950"/>
    </source>
</evidence>
<dbReference type="OrthoDB" id="10062814at2759"/>
<proteinExistence type="inferred from homology"/>
<feature type="region of interest" description="Disordered" evidence="2">
    <location>
        <begin position="720"/>
        <end position="878"/>
    </location>
</feature>
<feature type="compositionally biased region" description="Low complexity" evidence="2">
    <location>
        <begin position="983"/>
        <end position="994"/>
    </location>
</feature>
<accession>A0A7R8UIE3</accession>
<feature type="compositionally biased region" description="Basic and acidic residues" evidence="2">
    <location>
        <begin position="731"/>
        <end position="747"/>
    </location>
</feature>
<feature type="compositionally biased region" description="Gly residues" evidence="2">
    <location>
        <begin position="855"/>
        <end position="864"/>
    </location>
</feature>
<dbReference type="OMA" id="QMSIPVQ"/>
<feature type="compositionally biased region" description="Low complexity" evidence="2">
    <location>
        <begin position="525"/>
        <end position="556"/>
    </location>
</feature>
<protein>
    <recommendedName>
        <fullName evidence="3">Caprin-1 dimerization domain-containing protein</fullName>
    </recommendedName>
</protein>
<dbReference type="Pfam" id="PF18293">
    <property type="entry name" value="Caprin-1_dimer"/>
    <property type="match status" value="1"/>
</dbReference>
<reference evidence="4 5" key="1">
    <citation type="submission" date="2020-11" db="EMBL/GenBank/DDBJ databases">
        <authorList>
            <person name="Wallbank WR R."/>
            <person name="Pardo Diaz C."/>
            <person name="Kozak K."/>
            <person name="Martin S."/>
            <person name="Jiggins C."/>
            <person name="Moest M."/>
            <person name="Warren A I."/>
            <person name="Generalovic N T."/>
            <person name="Byers J.R.P. K."/>
            <person name="Montejo-Kovacevich G."/>
            <person name="Yen C E."/>
        </authorList>
    </citation>
    <scope>NUCLEOTIDE SEQUENCE [LARGE SCALE GENOMIC DNA]</scope>
</reference>
<dbReference type="InterPro" id="IPR028816">
    <property type="entry name" value="Caprin"/>
</dbReference>
<comment type="similarity">
    <text evidence="1">Belongs to the caprin family.</text>
</comment>
<dbReference type="PANTHER" id="PTHR22922">
    <property type="entry name" value="GPI-ANCHORED PROTEIN P137"/>
    <property type="match status" value="1"/>
</dbReference>
<feature type="region of interest" description="Disordered" evidence="2">
    <location>
        <begin position="493"/>
        <end position="613"/>
    </location>
</feature>
<feature type="compositionally biased region" description="Low complexity" evidence="2">
    <location>
        <begin position="596"/>
        <end position="613"/>
    </location>
</feature>
<evidence type="ECO:0000259" key="3">
    <source>
        <dbReference type="Pfam" id="PF18293"/>
    </source>
</evidence>
<feature type="compositionally biased region" description="Polar residues" evidence="2">
    <location>
        <begin position="801"/>
        <end position="818"/>
    </location>
</feature>
<evidence type="ECO:0000256" key="2">
    <source>
        <dbReference type="SAM" id="MobiDB-lite"/>
    </source>
</evidence>
<sequence>MPSASSAKSAKASSVPPADPSSVTTTTTTKSPVSAASSINAINSLATPSATSCAVNAAGGGAATATASVPNVAAENHNSNAVSTPIKQTLVIIEHKIRNLEKRKTKLESYRAIQASGKELSADQKQAVAKYDEVMQCLDFARDLTKQMIQLSNNAEKEQKKLARREAILRSQAEILKIREVLTIQNILMQFADATVREDFLSGTNGATKLEENDLNLLEKFFIDVSIKRQESPEDTPFLVTAQKAAELFSFTIDGRPKQYADSTFESVRKLFQSIQDCGYFDRAGKVESVEEETTGEEESTDQVQDDEKTDTKTGINEQENSMEMVTSEMVQMHISQPQQPLTTHVDVPKFEAPSAAAVPAPAFPQPTPLLQQPQTQVQPPSLLGAGQMPPPQPQLQRPVMVPPVVPPPTAAPGGVVGQQPPQVAQIPQGGVPPASAVNQIHGAHFPPTTVRAVEQGYYKQHQYLQQIRPLADVIGSTNFYFLQESELDSPDIAPGGFPANDGQVANAALNPPGVLAPQSPSTVPQPLIQQQSQQQQSTQQQQPQIPLQPGLPSQGTPASGIPSQTFTNQSFPPVVPPQAASIFPPTATQNPDLAVVQQQQQQQQQQQPQLPPVVYSPQQPVGPGGIPLQSLVPTAQAVVSQQQTQSQILNSMVDSQNVVDVMSQQAAVNIVNLMGGGPPSGANVPLPGFPANKFQQPQNPAIVGVLPTSVAQMPVKDTLESIQQQSQHQTNDKKQLDDLNDNRGSKPESSQDWDAHEPHVQKKPHSQSMGSRQEEESNQWSNDVANSSNSSSKHDWNSNFDNQNDSNTWKNIPNDNYTGRTGGGRNNFPGSNRTGGGSGGTGRGGSGIRSNNPGSGGSGGGPPSNGYRGRSNNYQQQQNNRNTGMYFRNNESYYQNQNGNTGGYGNKDTSGNYVGGGANNNYRPRGGPMPPNSRQQSGGRIGGPPNTAGGPSQPQSGRNSVGGGAGPNPNRSSNIGGNMSANPNTRPGRNNPGSAYGSSRPPPPPNNVRQQQDINA</sequence>
<dbReference type="InterPro" id="IPR041637">
    <property type="entry name" value="Caprin-1_dimer"/>
</dbReference>
<dbReference type="FunCoup" id="A0A7R8UIE3">
    <property type="interactions" value="944"/>
</dbReference>
<feature type="compositionally biased region" description="Low complexity" evidence="2">
    <location>
        <begin position="782"/>
        <end position="792"/>
    </location>
</feature>
<dbReference type="GO" id="GO:0005737">
    <property type="term" value="C:cytoplasm"/>
    <property type="evidence" value="ECO:0007669"/>
    <property type="project" value="TreeGrafter"/>
</dbReference>
<organism evidence="4 5">
    <name type="scientific">Hermetia illucens</name>
    <name type="common">Black soldier fly</name>
    <dbReference type="NCBI Taxonomy" id="343691"/>
    <lineage>
        <taxon>Eukaryota</taxon>
        <taxon>Metazoa</taxon>
        <taxon>Ecdysozoa</taxon>
        <taxon>Arthropoda</taxon>
        <taxon>Hexapoda</taxon>
        <taxon>Insecta</taxon>
        <taxon>Pterygota</taxon>
        <taxon>Neoptera</taxon>
        <taxon>Endopterygota</taxon>
        <taxon>Diptera</taxon>
        <taxon>Brachycera</taxon>
        <taxon>Stratiomyomorpha</taxon>
        <taxon>Stratiomyidae</taxon>
        <taxon>Hermetiinae</taxon>
        <taxon>Hermetia</taxon>
    </lineage>
</organism>
<feature type="region of interest" description="Disordered" evidence="2">
    <location>
        <begin position="287"/>
        <end position="319"/>
    </location>
</feature>
<dbReference type="AlphaFoldDB" id="A0A7R8UIE3"/>
<evidence type="ECO:0000313" key="5">
    <source>
        <dbReference type="Proteomes" id="UP000594454"/>
    </source>
</evidence>
<evidence type="ECO:0000313" key="4">
    <source>
        <dbReference type="EMBL" id="CAD7081132.1"/>
    </source>
</evidence>
<feature type="compositionally biased region" description="Gly residues" evidence="2">
    <location>
        <begin position="834"/>
        <end position="848"/>
    </location>
</feature>
<keyword evidence="5" id="KW-1185">Reference proteome</keyword>
<feature type="compositionally biased region" description="Polar residues" evidence="2">
    <location>
        <begin position="950"/>
        <end position="960"/>
    </location>
</feature>
<name>A0A7R8UIE3_HERIL</name>
<dbReference type="EMBL" id="LR899010">
    <property type="protein sequence ID" value="CAD7081132.1"/>
    <property type="molecule type" value="Genomic_DNA"/>
</dbReference>
<feature type="compositionally biased region" description="Polar residues" evidence="2">
    <location>
        <begin position="970"/>
        <end position="982"/>
    </location>
</feature>
<feature type="domain" description="Caprin-1 dimerization" evidence="3">
    <location>
        <begin position="164"/>
        <end position="282"/>
    </location>
</feature>
<gene>
    <name evidence="4" type="ORF">HERILL_LOCUS4255</name>
</gene>
<dbReference type="GO" id="GO:0003723">
    <property type="term" value="F:RNA binding"/>
    <property type="evidence" value="ECO:0007669"/>
    <property type="project" value="TreeGrafter"/>
</dbReference>
<dbReference type="InParanoid" id="A0A7R8UIE3"/>
<feature type="compositionally biased region" description="Low complexity" evidence="2">
    <location>
        <begin position="865"/>
        <end position="878"/>
    </location>
</feature>
<dbReference type="Proteomes" id="UP000594454">
    <property type="component" value="Chromosome 2"/>
</dbReference>
<feature type="compositionally biased region" description="Polar residues" evidence="2">
    <location>
        <begin position="721"/>
        <end position="730"/>
    </location>
</feature>